<dbReference type="PANTHER" id="PTHR13844">
    <property type="entry name" value="SWI/SNF-RELATED MATRIX-ASSOCIATED ACTIN-DEPENDENT REGULATOR OF CHROMATIN SUBFAMILY D"/>
    <property type="match status" value="1"/>
</dbReference>
<dbReference type="SMART" id="SM00151">
    <property type="entry name" value="SWIB"/>
    <property type="match status" value="1"/>
</dbReference>
<dbReference type="Proteomes" id="UP000267251">
    <property type="component" value="Unassembled WGS sequence"/>
</dbReference>
<dbReference type="PROSITE" id="PS51925">
    <property type="entry name" value="SWIB_MDM2"/>
    <property type="match status" value="1"/>
</dbReference>
<evidence type="ECO:0000313" key="3">
    <source>
        <dbReference type="Proteomes" id="UP000267251"/>
    </source>
</evidence>
<protein>
    <submittedName>
        <fullName evidence="2">SWIB/MDM2 domain protein</fullName>
    </submittedName>
</protein>
<dbReference type="SUPFAM" id="SSF47592">
    <property type="entry name" value="SWIB/MDM2 domain"/>
    <property type="match status" value="1"/>
</dbReference>
<reference evidence="3" key="1">
    <citation type="journal article" date="2018" name="Nat. Microbiol.">
        <title>Leveraging single-cell genomics to expand the fungal tree of life.</title>
        <authorList>
            <person name="Ahrendt S.R."/>
            <person name="Quandt C.A."/>
            <person name="Ciobanu D."/>
            <person name="Clum A."/>
            <person name="Salamov A."/>
            <person name="Andreopoulos B."/>
            <person name="Cheng J.F."/>
            <person name="Woyke T."/>
            <person name="Pelin A."/>
            <person name="Henrissat B."/>
            <person name="Reynolds N.K."/>
            <person name="Benny G.L."/>
            <person name="Smith M.E."/>
            <person name="James T.Y."/>
            <person name="Grigoriev I.V."/>
        </authorList>
    </citation>
    <scope>NUCLEOTIDE SEQUENCE [LARGE SCALE GENOMIC DNA]</scope>
</reference>
<feature type="non-terminal residue" evidence="2">
    <location>
        <position position="86"/>
    </location>
</feature>
<gene>
    <name evidence="2" type="ORF">BJ684DRAFT_717</name>
</gene>
<dbReference type="InterPro" id="IPR036885">
    <property type="entry name" value="SWIB_MDM2_dom_sf"/>
</dbReference>
<dbReference type="Pfam" id="PF02201">
    <property type="entry name" value="SWIB"/>
    <property type="match status" value="1"/>
</dbReference>
<feature type="domain" description="DM2" evidence="1">
    <location>
        <begin position="9"/>
        <end position="86"/>
    </location>
</feature>
<proteinExistence type="predicted"/>
<dbReference type="OrthoDB" id="10251073at2759"/>
<keyword evidence="3" id="KW-1185">Reference proteome</keyword>
<evidence type="ECO:0000313" key="2">
    <source>
        <dbReference type="EMBL" id="RKP11915.1"/>
    </source>
</evidence>
<dbReference type="EMBL" id="KZ988581">
    <property type="protein sequence ID" value="RKP11915.1"/>
    <property type="molecule type" value="Genomic_DNA"/>
</dbReference>
<organism evidence="2 3">
    <name type="scientific">Piptocephalis cylindrospora</name>
    <dbReference type="NCBI Taxonomy" id="1907219"/>
    <lineage>
        <taxon>Eukaryota</taxon>
        <taxon>Fungi</taxon>
        <taxon>Fungi incertae sedis</taxon>
        <taxon>Zoopagomycota</taxon>
        <taxon>Zoopagomycotina</taxon>
        <taxon>Zoopagomycetes</taxon>
        <taxon>Zoopagales</taxon>
        <taxon>Piptocephalidaceae</taxon>
        <taxon>Piptocephalis</taxon>
    </lineage>
</organism>
<accession>A0A4P9XZN6</accession>
<dbReference type="CDD" id="cd10567">
    <property type="entry name" value="SWIB-MDM2_like"/>
    <property type="match status" value="1"/>
</dbReference>
<dbReference type="InterPro" id="IPR019835">
    <property type="entry name" value="SWIB_domain"/>
</dbReference>
<dbReference type="AlphaFoldDB" id="A0A4P9XZN6"/>
<evidence type="ECO:0000259" key="1">
    <source>
        <dbReference type="PROSITE" id="PS51925"/>
    </source>
</evidence>
<sequence length="86" mass="9826">PNRPKRSTGLTVPMLLSDQLGAVLGVEKMSRCDVVRGLWNYIKSNDLQDSTDRRYFICDDKLKAVFGKTRLSGFEMNKYLSGHMQK</sequence>
<feature type="non-terminal residue" evidence="2">
    <location>
        <position position="1"/>
    </location>
</feature>
<dbReference type="Gene3D" id="1.10.245.10">
    <property type="entry name" value="SWIB/MDM2 domain"/>
    <property type="match status" value="1"/>
</dbReference>
<name>A0A4P9XZN6_9FUNG</name>
<dbReference type="InterPro" id="IPR003121">
    <property type="entry name" value="SWIB_MDM2_domain"/>
</dbReference>